<keyword evidence="1" id="KW-0175">Coiled coil</keyword>
<reference evidence="3 4" key="1">
    <citation type="submission" date="2018-03" db="EMBL/GenBank/DDBJ databases">
        <title>Alkalicoccus saliphilus sp. nov., isolated from a mineral pool.</title>
        <authorList>
            <person name="Zhao B."/>
        </authorList>
    </citation>
    <scope>NUCLEOTIDE SEQUENCE [LARGE SCALE GENOMIC DNA]</scope>
    <source>
        <strain evidence="3 4">6AG</strain>
    </source>
</reference>
<evidence type="ECO:0000313" key="4">
    <source>
        <dbReference type="Proteomes" id="UP000240509"/>
    </source>
</evidence>
<sequence>MLQWTFLLLTNKLHVVLWLNDNNGAVLALLTLIYVLTTFLIFYANLSSVKEMQKSREEENRPYIVVYLRYLNNGGVEFVVKNIGKTLAKNISITSNPDIDYPKERPLSKSNLLNNTISNMAPDFEYSGLLEKVWDLKDKEGNFPTYAITVFYIDTKEKGYKEEYVLDFNVNVDLKNPVQRDIHDLVQDFSGYRQDNLKSMKELNRRIQDLSHEIKTEKNQEK</sequence>
<dbReference type="AlphaFoldDB" id="A0A2T4U408"/>
<dbReference type="RefSeq" id="WP_107585682.1">
    <property type="nucleotide sequence ID" value="NZ_PZJJ01000024.1"/>
</dbReference>
<keyword evidence="2" id="KW-0812">Transmembrane</keyword>
<feature type="coiled-coil region" evidence="1">
    <location>
        <begin position="193"/>
        <end position="220"/>
    </location>
</feature>
<comment type="caution">
    <text evidence="3">The sequence shown here is derived from an EMBL/GenBank/DDBJ whole genome shotgun (WGS) entry which is preliminary data.</text>
</comment>
<feature type="transmembrane region" description="Helical" evidence="2">
    <location>
        <begin position="25"/>
        <end position="46"/>
    </location>
</feature>
<evidence type="ECO:0000313" key="3">
    <source>
        <dbReference type="EMBL" id="PTL38126.1"/>
    </source>
</evidence>
<proteinExistence type="predicted"/>
<organism evidence="3 4">
    <name type="scientific">Alkalicoccus saliphilus</name>
    <dbReference type="NCBI Taxonomy" id="200989"/>
    <lineage>
        <taxon>Bacteria</taxon>
        <taxon>Bacillati</taxon>
        <taxon>Bacillota</taxon>
        <taxon>Bacilli</taxon>
        <taxon>Bacillales</taxon>
        <taxon>Bacillaceae</taxon>
        <taxon>Alkalicoccus</taxon>
    </lineage>
</organism>
<dbReference type="Proteomes" id="UP000240509">
    <property type="component" value="Unassembled WGS sequence"/>
</dbReference>
<dbReference type="OrthoDB" id="2221733at2"/>
<evidence type="ECO:0000256" key="1">
    <source>
        <dbReference type="SAM" id="Coils"/>
    </source>
</evidence>
<evidence type="ECO:0000256" key="2">
    <source>
        <dbReference type="SAM" id="Phobius"/>
    </source>
</evidence>
<gene>
    <name evidence="3" type="ORF">C6Y45_13100</name>
</gene>
<keyword evidence="2" id="KW-0472">Membrane</keyword>
<keyword evidence="4" id="KW-1185">Reference proteome</keyword>
<name>A0A2T4U408_9BACI</name>
<accession>A0A2T4U408</accession>
<protein>
    <submittedName>
        <fullName evidence="3">Uncharacterized protein</fullName>
    </submittedName>
</protein>
<dbReference type="EMBL" id="PZJJ01000024">
    <property type="protein sequence ID" value="PTL38126.1"/>
    <property type="molecule type" value="Genomic_DNA"/>
</dbReference>
<keyword evidence="2" id="KW-1133">Transmembrane helix</keyword>